<dbReference type="PANTHER" id="PTHR47966:SF65">
    <property type="entry name" value="ASPARTIC-TYPE ENDOPEPTIDASE"/>
    <property type="match status" value="1"/>
</dbReference>
<dbReference type="GO" id="GO:0006508">
    <property type="term" value="P:proteolysis"/>
    <property type="evidence" value="ECO:0007669"/>
    <property type="project" value="UniProtKB-KW"/>
</dbReference>
<keyword evidence="9 14" id="KW-0378">Hydrolase</keyword>
<keyword evidence="11 13" id="KW-1015">Disulfide bond</keyword>
<keyword evidence="6 14" id="KW-0645">Protease</keyword>
<feature type="domain" description="Peptidase A1" evidence="17">
    <location>
        <begin position="72"/>
        <end position="502"/>
    </location>
</feature>
<feature type="active site" evidence="12">
    <location>
        <position position="90"/>
    </location>
</feature>
<dbReference type="GO" id="GO:0005576">
    <property type="term" value="C:extracellular region"/>
    <property type="evidence" value="ECO:0007669"/>
    <property type="project" value="UniProtKB-SubCell"/>
</dbReference>
<evidence type="ECO:0000256" key="8">
    <source>
        <dbReference type="ARBA" id="ARBA00022750"/>
    </source>
</evidence>
<keyword evidence="7 16" id="KW-0732">Signal</keyword>
<feature type="chain" id="PRO_5034074554" description="candidapepsin" evidence="16">
    <location>
        <begin position="18"/>
        <end position="627"/>
    </location>
</feature>
<evidence type="ECO:0000256" key="5">
    <source>
        <dbReference type="ARBA" id="ARBA00022525"/>
    </source>
</evidence>
<dbReference type="SUPFAM" id="SSF50630">
    <property type="entry name" value="Acid proteases"/>
    <property type="match status" value="1"/>
</dbReference>
<dbReference type="PROSITE" id="PS51767">
    <property type="entry name" value="PEPTIDASE_A1"/>
    <property type="match status" value="1"/>
</dbReference>
<comment type="catalytic activity">
    <reaction evidence="1">
        <text>Preferential cleavage at the carboxyl of hydrophobic amino acids, but fails to cleave 15-Leu-|-Tyr-16, 16-Tyr-|-Leu-17 and 24-Phe-|-Phe-25 of insulin B chain. Activates trypsinogen, and degrades keratin.</text>
        <dbReference type="EC" id="3.4.23.24"/>
    </reaction>
</comment>
<organism evidence="18 19">
    <name type="scientific">Dekkera bruxellensis</name>
    <name type="common">Brettanomyces custersii</name>
    <dbReference type="NCBI Taxonomy" id="5007"/>
    <lineage>
        <taxon>Eukaryota</taxon>
        <taxon>Fungi</taxon>
        <taxon>Dikarya</taxon>
        <taxon>Ascomycota</taxon>
        <taxon>Saccharomycotina</taxon>
        <taxon>Pichiomycetes</taxon>
        <taxon>Pichiales</taxon>
        <taxon>Pichiaceae</taxon>
        <taxon>Brettanomyces</taxon>
    </lineage>
</organism>
<name>A0A8H6BQ25_DEKBR</name>
<dbReference type="CDD" id="cd05474">
    <property type="entry name" value="SAP_like"/>
    <property type="match status" value="1"/>
</dbReference>
<feature type="region of interest" description="Disordered" evidence="15">
    <location>
        <begin position="554"/>
        <end position="601"/>
    </location>
</feature>
<dbReference type="PANTHER" id="PTHR47966">
    <property type="entry name" value="BETA-SITE APP-CLEAVING ENZYME, ISOFORM A-RELATED"/>
    <property type="match status" value="1"/>
</dbReference>
<keyword evidence="8 14" id="KW-0064">Aspartyl protease</keyword>
<dbReference type="InterPro" id="IPR033876">
    <property type="entry name" value="SAP-like"/>
</dbReference>
<dbReference type="InterPro" id="IPR001461">
    <property type="entry name" value="Aspartic_peptidase_A1"/>
</dbReference>
<dbReference type="EC" id="3.4.23.24" evidence="4"/>
<evidence type="ECO:0000256" key="14">
    <source>
        <dbReference type="RuleBase" id="RU000454"/>
    </source>
</evidence>
<evidence type="ECO:0000256" key="9">
    <source>
        <dbReference type="ARBA" id="ARBA00022801"/>
    </source>
</evidence>
<comment type="caution">
    <text evidence="18">The sequence shown here is derived from an EMBL/GenBank/DDBJ whole genome shotgun (WGS) entry which is preliminary data.</text>
</comment>
<evidence type="ECO:0000256" key="7">
    <source>
        <dbReference type="ARBA" id="ARBA00022729"/>
    </source>
</evidence>
<feature type="region of interest" description="Disordered" evidence="15">
    <location>
        <begin position="179"/>
        <end position="223"/>
    </location>
</feature>
<dbReference type="InterPro" id="IPR001969">
    <property type="entry name" value="Aspartic_peptidase_AS"/>
</dbReference>
<evidence type="ECO:0000313" key="18">
    <source>
        <dbReference type="EMBL" id="KAF6015673.1"/>
    </source>
</evidence>
<keyword evidence="10" id="KW-0865">Zymogen</keyword>
<evidence type="ECO:0000256" key="2">
    <source>
        <dbReference type="ARBA" id="ARBA00004613"/>
    </source>
</evidence>
<sequence>MLPILTLLSLVLSGCLAHPAPVASPGYLKIDAYKYRGSTPESAELGAEPYVLQKRNTDGSLEMTLMNEETYYQAEIELGSNKQKVGVLVDTGSSDLWVISSNNTGCNSDESSGVSAYGGYSTVYETESAYSAVMSEMSEMGGMGGGAYTTTMWFKGVAPWQIRNMNAISNSSDVEVMKENKDTSGTATQNSMNAVMSSDDPESTLDCNAEGTFDSSESSSFKSNGTSFSIEYADSTFAKGTWGHDTVVINDQAVKSLSFAVCDDTDNKLGVLGIGLMGLETTYGGSSSGSASSMYMYENLPAKLKSDGITKSISYSIYLNDTSSSKASVLFGAVDHSKYQGTLNLFPIINSVASYGYKNPIRLEITLSSFTVGSYTENEEVKVAQGEAAALLDTGTTLTYIPSDVLKRLVSAVSAKYNANIGYYMKCSDGDNYYVTLNFQGVDFRFSLSSFMISLTTSDGSTSSYCVIGFRSSDDESFTLGDTFLRNVYFAADLENYQIGMAMADFDSNTEDIDLIESSIPSAKSVASWSATYGQSATVLSTVPASTKAVTYSKPTGNNVGEVSGATGTADSQASSSDSPASTVTTSSGSSSSGSSSGSKNAAVTAVGTTRMTIILSLVGTLLTLFL</sequence>
<feature type="compositionally biased region" description="Low complexity" evidence="15">
    <location>
        <begin position="564"/>
        <end position="599"/>
    </location>
</feature>
<dbReference type="Pfam" id="PF00026">
    <property type="entry name" value="Asp"/>
    <property type="match status" value="2"/>
</dbReference>
<dbReference type="Gene3D" id="2.40.70.10">
    <property type="entry name" value="Acid Proteases"/>
    <property type="match status" value="3"/>
</dbReference>
<dbReference type="GO" id="GO:0004190">
    <property type="term" value="F:aspartic-type endopeptidase activity"/>
    <property type="evidence" value="ECO:0007669"/>
    <property type="project" value="UniProtKB-KW"/>
</dbReference>
<evidence type="ECO:0000256" key="12">
    <source>
        <dbReference type="PIRSR" id="PIRSR601461-1"/>
    </source>
</evidence>
<feature type="active site" evidence="12">
    <location>
        <position position="393"/>
    </location>
</feature>
<evidence type="ECO:0000259" key="17">
    <source>
        <dbReference type="PROSITE" id="PS51767"/>
    </source>
</evidence>
<comment type="subcellular location">
    <subcellularLocation>
        <location evidence="2">Secreted</location>
    </subcellularLocation>
</comment>
<feature type="signal peptide" evidence="16">
    <location>
        <begin position="1"/>
        <end position="17"/>
    </location>
</feature>
<dbReference type="PRINTS" id="PR00792">
    <property type="entry name" value="PEPSIN"/>
</dbReference>
<dbReference type="InterPro" id="IPR033121">
    <property type="entry name" value="PEPTIDASE_A1"/>
</dbReference>
<accession>A0A8H6BQ25</accession>
<evidence type="ECO:0000256" key="11">
    <source>
        <dbReference type="ARBA" id="ARBA00023157"/>
    </source>
</evidence>
<evidence type="ECO:0000256" key="4">
    <source>
        <dbReference type="ARBA" id="ARBA00013207"/>
    </source>
</evidence>
<proteinExistence type="inferred from homology"/>
<feature type="disulfide bond" evidence="13">
    <location>
        <begin position="427"/>
        <end position="466"/>
    </location>
</feature>
<evidence type="ECO:0000256" key="1">
    <source>
        <dbReference type="ARBA" id="ARBA00001675"/>
    </source>
</evidence>
<dbReference type="Proteomes" id="UP000568158">
    <property type="component" value="Unassembled WGS sequence"/>
</dbReference>
<evidence type="ECO:0000256" key="16">
    <source>
        <dbReference type="SAM" id="SignalP"/>
    </source>
</evidence>
<evidence type="ECO:0000256" key="6">
    <source>
        <dbReference type="ARBA" id="ARBA00022670"/>
    </source>
</evidence>
<keyword evidence="5" id="KW-0964">Secreted</keyword>
<reference evidence="18 19" key="1">
    <citation type="journal article" date="2020" name="Appl. Microbiol. Biotechnol.">
        <title>Targeted gene deletion in Brettanomyces bruxellensis with an expression-free CRISPR-Cas9 system.</title>
        <authorList>
            <person name="Varela C."/>
            <person name="Bartel C."/>
            <person name="Onetto C."/>
            <person name="Borneman A."/>
        </authorList>
    </citation>
    <scope>NUCLEOTIDE SEQUENCE [LARGE SCALE GENOMIC DNA]</scope>
    <source>
        <strain evidence="18 19">AWRI1613</strain>
    </source>
</reference>
<dbReference type="AlphaFoldDB" id="A0A8H6BQ25"/>
<feature type="compositionally biased region" description="Polar residues" evidence="15">
    <location>
        <begin position="183"/>
        <end position="196"/>
    </location>
</feature>
<comment type="similarity">
    <text evidence="3 14">Belongs to the peptidase A1 family.</text>
</comment>
<dbReference type="InterPro" id="IPR021109">
    <property type="entry name" value="Peptidase_aspartic_dom_sf"/>
</dbReference>
<feature type="compositionally biased region" description="Low complexity" evidence="15">
    <location>
        <begin position="213"/>
        <end position="223"/>
    </location>
</feature>
<dbReference type="PROSITE" id="PS00141">
    <property type="entry name" value="ASP_PROTEASE"/>
    <property type="match status" value="2"/>
</dbReference>
<evidence type="ECO:0000256" key="10">
    <source>
        <dbReference type="ARBA" id="ARBA00023145"/>
    </source>
</evidence>
<evidence type="ECO:0000256" key="3">
    <source>
        <dbReference type="ARBA" id="ARBA00007447"/>
    </source>
</evidence>
<protein>
    <recommendedName>
        <fullName evidence="4">candidapepsin</fullName>
        <ecNumber evidence="4">3.4.23.24</ecNumber>
    </recommendedName>
</protein>
<gene>
    <name evidence="18" type="ORF">HII12_000835</name>
</gene>
<dbReference type="EMBL" id="JABCYN010000009">
    <property type="protein sequence ID" value="KAF6015673.1"/>
    <property type="molecule type" value="Genomic_DNA"/>
</dbReference>
<evidence type="ECO:0000313" key="19">
    <source>
        <dbReference type="Proteomes" id="UP000568158"/>
    </source>
</evidence>
<evidence type="ECO:0000256" key="15">
    <source>
        <dbReference type="SAM" id="MobiDB-lite"/>
    </source>
</evidence>
<evidence type="ECO:0000256" key="13">
    <source>
        <dbReference type="PIRSR" id="PIRSR601461-2"/>
    </source>
</evidence>